<dbReference type="GO" id="GO:0005634">
    <property type="term" value="C:nucleus"/>
    <property type="evidence" value="ECO:0007669"/>
    <property type="project" value="UniProtKB-SubCell"/>
</dbReference>
<dbReference type="InterPro" id="IPR016181">
    <property type="entry name" value="Acyl_CoA_acyltransferase"/>
</dbReference>
<name>A0AAV9WS46_9PEZI</name>
<comment type="subcellular location">
    <subcellularLocation>
        <location evidence="1">Nucleus</location>
    </subcellularLocation>
</comment>
<dbReference type="GO" id="GO:0061733">
    <property type="term" value="F:protein-lysine-acetyltransferase activity"/>
    <property type="evidence" value="ECO:0007669"/>
    <property type="project" value="TreeGrafter"/>
</dbReference>
<dbReference type="GO" id="GO:0000785">
    <property type="term" value="C:chromatin"/>
    <property type="evidence" value="ECO:0007669"/>
    <property type="project" value="TreeGrafter"/>
</dbReference>
<reference evidence="13 14" key="1">
    <citation type="submission" date="2019-10" db="EMBL/GenBank/DDBJ databases">
        <authorList>
            <person name="Palmer J.M."/>
        </authorList>
    </citation>
    <scope>NUCLEOTIDE SEQUENCE [LARGE SCALE GENOMIC DNA]</scope>
    <source>
        <strain evidence="13 14">TWF694</strain>
    </source>
</reference>
<feature type="compositionally biased region" description="Low complexity" evidence="10">
    <location>
        <begin position="82"/>
        <end position="93"/>
    </location>
</feature>
<keyword evidence="8" id="KW-0131">Cell cycle</keyword>
<dbReference type="EMBL" id="JAVHJO010000018">
    <property type="protein sequence ID" value="KAK6524199.1"/>
    <property type="molecule type" value="Genomic_DNA"/>
</dbReference>
<evidence type="ECO:0000256" key="7">
    <source>
        <dbReference type="ARBA" id="ARBA00023242"/>
    </source>
</evidence>
<dbReference type="PANTHER" id="PTHR45884:SF2">
    <property type="entry name" value="N-ACETYLTRANSFERASE ECO"/>
    <property type="match status" value="1"/>
</dbReference>
<dbReference type="Pfam" id="PF13880">
    <property type="entry name" value="Acetyltransf_13"/>
    <property type="match status" value="1"/>
</dbReference>
<feature type="compositionally biased region" description="Acidic residues" evidence="10">
    <location>
        <begin position="71"/>
        <end position="81"/>
    </location>
</feature>
<dbReference type="PANTHER" id="PTHR45884">
    <property type="entry name" value="N-ACETYLTRANSFERASE ECO"/>
    <property type="match status" value="1"/>
</dbReference>
<sequence>MASSASGTIRKRPVVTYTKKSRTYLDRPLDERQQSSKRVRLSPSGDREDGGSSGQHGELETETETCTPDISQDDVDDEVTDEVSSAASSPYSLSVSPQLLPTIHNEQKKTSTSIMKSTAFTLSTRRKPLFKRTVAAKVNDPNSTPTSSSSSRSSSASKAQPQVKLVQMQIDLDGVGAPKISCKECGMQYVPSAAEDAKLHKRYHAQVVEGLEFGNVREDSIVWSGRIGESVTRTISSSTVNNGKGTAGKPGAGVGEKESVRQITKYFASGRGEKMVPKKSPVVERTTVSSSVLSGITVCHVVEVTRRSTASEKKKAVEFLRFANKELSAQEVPDNVLWGSSLSGDGNEQFKIYLYVEGTKCIGLCLAEKIKEAQRATIPDDHNEETGSISCSLDIDSTKRPTLLGISRIWTSPKHRRHGIASRLVNCAVESFVYGMKVEVEKIAFSQPTDSGAWFAIRWVDANRGLKDELQASVEPTKRGFLIYFDSV</sequence>
<keyword evidence="4" id="KW-0479">Metal-binding</keyword>
<evidence type="ECO:0000256" key="4">
    <source>
        <dbReference type="ARBA" id="ARBA00022723"/>
    </source>
</evidence>
<comment type="similarity">
    <text evidence="2">Belongs to the acetyltransferase family. ECO subfamily.</text>
</comment>
<accession>A0AAV9WS46</accession>
<evidence type="ECO:0000256" key="8">
    <source>
        <dbReference type="ARBA" id="ARBA00023306"/>
    </source>
</evidence>
<feature type="region of interest" description="Disordered" evidence="10">
    <location>
        <begin position="131"/>
        <end position="162"/>
    </location>
</feature>
<feature type="compositionally biased region" description="Basic and acidic residues" evidence="10">
    <location>
        <begin position="23"/>
        <end position="34"/>
    </location>
</feature>
<dbReference type="Gene3D" id="3.40.630.30">
    <property type="match status" value="1"/>
</dbReference>
<feature type="domain" description="N-acetyltransferase ESCO zinc-finger" evidence="11">
    <location>
        <begin position="167"/>
        <end position="206"/>
    </location>
</feature>
<evidence type="ECO:0000256" key="2">
    <source>
        <dbReference type="ARBA" id="ARBA00005816"/>
    </source>
</evidence>
<gene>
    <name evidence="13" type="ORF">TWF694_005859</name>
</gene>
<evidence type="ECO:0000259" key="12">
    <source>
        <dbReference type="Pfam" id="PF13880"/>
    </source>
</evidence>
<evidence type="ECO:0000256" key="10">
    <source>
        <dbReference type="SAM" id="MobiDB-lite"/>
    </source>
</evidence>
<evidence type="ECO:0000256" key="1">
    <source>
        <dbReference type="ARBA" id="ARBA00004123"/>
    </source>
</evidence>
<evidence type="ECO:0000256" key="3">
    <source>
        <dbReference type="ARBA" id="ARBA00022679"/>
    </source>
</evidence>
<keyword evidence="9" id="KW-0012">Acyltransferase</keyword>
<keyword evidence="14" id="KW-1185">Reference proteome</keyword>
<proteinExistence type="inferred from homology"/>
<feature type="domain" description="N-acetyltransferase ESCO acetyl-transferase" evidence="12">
    <location>
        <begin position="401"/>
        <end position="463"/>
    </location>
</feature>
<keyword evidence="3" id="KW-0808">Transferase</keyword>
<dbReference type="SUPFAM" id="SSF55729">
    <property type="entry name" value="Acyl-CoA N-acyltransferases (Nat)"/>
    <property type="match status" value="1"/>
</dbReference>
<evidence type="ECO:0000313" key="13">
    <source>
        <dbReference type="EMBL" id="KAK6524199.1"/>
    </source>
</evidence>
<dbReference type="Proteomes" id="UP001365542">
    <property type="component" value="Unassembled WGS sequence"/>
</dbReference>
<evidence type="ECO:0000256" key="9">
    <source>
        <dbReference type="ARBA" id="ARBA00023315"/>
    </source>
</evidence>
<dbReference type="Pfam" id="PF13878">
    <property type="entry name" value="zf-C2H2_3"/>
    <property type="match status" value="1"/>
</dbReference>
<dbReference type="InterPro" id="IPR028009">
    <property type="entry name" value="ESCO_Acetyltransf_dom"/>
</dbReference>
<dbReference type="CDD" id="cd04301">
    <property type="entry name" value="NAT_SF"/>
    <property type="match status" value="1"/>
</dbReference>
<protein>
    <submittedName>
        <fullName evidence="13">Uncharacterized protein</fullName>
    </submittedName>
</protein>
<keyword evidence="7" id="KW-0539">Nucleus</keyword>
<keyword evidence="5" id="KW-0863">Zinc-finger</keyword>
<dbReference type="GO" id="GO:0007064">
    <property type="term" value="P:mitotic sister chromatid cohesion"/>
    <property type="evidence" value="ECO:0007669"/>
    <property type="project" value="TreeGrafter"/>
</dbReference>
<organism evidence="13 14">
    <name type="scientific">Orbilia ellipsospora</name>
    <dbReference type="NCBI Taxonomy" id="2528407"/>
    <lineage>
        <taxon>Eukaryota</taxon>
        <taxon>Fungi</taxon>
        <taxon>Dikarya</taxon>
        <taxon>Ascomycota</taxon>
        <taxon>Pezizomycotina</taxon>
        <taxon>Orbiliomycetes</taxon>
        <taxon>Orbiliales</taxon>
        <taxon>Orbiliaceae</taxon>
        <taxon>Orbilia</taxon>
    </lineage>
</organism>
<feature type="region of interest" description="Disordered" evidence="10">
    <location>
        <begin position="1"/>
        <end position="93"/>
    </location>
</feature>
<keyword evidence="6" id="KW-0862">Zinc</keyword>
<evidence type="ECO:0000313" key="14">
    <source>
        <dbReference type="Proteomes" id="UP001365542"/>
    </source>
</evidence>
<dbReference type="AlphaFoldDB" id="A0AAV9WS46"/>
<evidence type="ECO:0000256" key="5">
    <source>
        <dbReference type="ARBA" id="ARBA00022771"/>
    </source>
</evidence>
<comment type="caution">
    <text evidence="13">The sequence shown here is derived from an EMBL/GenBank/DDBJ whole genome shotgun (WGS) entry which is preliminary data.</text>
</comment>
<dbReference type="GO" id="GO:0008270">
    <property type="term" value="F:zinc ion binding"/>
    <property type="evidence" value="ECO:0007669"/>
    <property type="project" value="UniProtKB-KW"/>
</dbReference>
<feature type="compositionally biased region" description="Low complexity" evidence="10">
    <location>
        <begin position="143"/>
        <end position="157"/>
    </location>
</feature>
<dbReference type="InterPro" id="IPR028005">
    <property type="entry name" value="AcTrfase_ESCO_Znf_dom"/>
</dbReference>
<evidence type="ECO:0000259" key="11">
    <source>
        <dbReference type="Pfam" id="PF13878"/>
    </source>
</evidence>
<evidence type="ECO:0000256" key="6">
    <source>
        <dbReference type="ARBA" id="ARBA00022833"/>
    </source>
</evidence>